<dbReference type="PROSITE" id="PS00183">
    <property type="entry name" value="UBC_1"/>
    <property type="match status" value="1"/>
</dbReference>
<dbReference type="Pfam" id="PF00179">
    <property type="entry name" value="UQ_con"/>
    <property type="match status" value="1"/>
</dbReference>
<dbReference type="PROSITE" id="PS50127">
    <property type="entry name" value="UBC_2"/>
    <property type="match status" value="1"/>
</dbReference>
<dbReference type="GO" id="GO:0005524">
    <property type="term" value="F:ATP binding"/>
    <property type="evidence" value="ECO:0007669"/>
    <property type="project" value="UniProtKB-UniRule"/>
</dbReference>
<evidence type="ECO:0000256" key="9">
    <source>
        <dbReference type="ARBA" id="ARBA00073285"/>
    </source>
</evidence>
<gene>
    <name evidence="16" type="primary">UBE2G2</name>
    <name evidence="16" type="ORF">Ciccas_002728</name>
</gene>
<dbReference type="GO" id="GO:0036503">
    <property type="term" value="P:ERAD pathway"/>
    <property type="evidence" value="ECO:0007669"/>
    <property type="project" value="UniProtKB-ARBA"/>
</dbReference>
<evidence type="ECO:0000256" key="2">
    <source>
        <dbReference type="ARBA" id="ARBA00012486"/>
    </source>
</evidence>
<keyword evidence="17" id="KW-1185">Reference proteome</keyword>
<dbReference type="Gene3D" id="3.10.110.10">
    <property type="entry name" value="Ubiquitin Conjugating Enzyme"/>
    <property type="match status" value="1"/>
</dbReference>
<comment type="catalytic activity">
    <reaction evidence="1">
        <text>S-ubiquitinyl-[E1 ubiquitin-activating enzyme]-L-cysteine + [E2 ubiquitin-conjugating enzyme]-L-cysteine = [E1 ubiquitin-activating enzyme]-L-cysteine + S-ubiquitinyl-[E2 ubiquitin-conjugating enzyme]-L-cysteine.</text>
        <dbReference type="EC" id="2.3.2.23"/>
    </reaction>
</comment>
<evidence type="ECO:0000259" key="15">
    <source>
        <dbReference type="PROSITE" id="PS50127"/>
    </source>
</evidence>
<dbReference type="SUPFAM" id="SSF54495">
    <property type="entry name" value="UBC-like"/>
    <property type="match status" value="1"/>
</dbReference>
<evidence type="ECO:0000256" key="12">
    <source>
        <dbReference type="ARBA" id="ARBA00079959"/>
    </source>
</evidence>
<organism evidence="16 17">
    <name type="scientific">Cichlidogyrus casuarinus</name>
    <dbReference type="NCBI Taxonomy" id="1844966"/>
    <lineage>
        <taxon>Eukaryota</taxon>
        <taxon>Metazoa</taxon>
        <taxon>Spiralia</taxon>
        <taxon>Lophotrochozoa</taxon>
        <taxon>Platyhelminthes</taxon>
        <taxon>Monogenea</taxon>
        <taxon>Monopisthocotylea</taxon>
        <taxon>Dactylogyridea</taxon>
        <taxon>Ancyrocephalidae</taxon>
        <taxon>Cichlidogyrus</taxon>
    </lineage>
</organism>
<keyword evidence="6 14" id="KW-0067">ATP-binding</keyword>
<dbReference type="AlphaFoldDB" id="A0ABD2QGL9"/>
<feature type="domain" description="UBC core" evidence="15">
    <location>
        <begin position="1"/>
        <end position="155"/>
    </location>
</feature>
<evidence type="ECO:0000256" key="1">
    <source>
        <dbReference type="ARBA" id="ARBA00000485"/>
    </source>
</evidence>
<evidence type="ECO:0000256" key="8">
    <source>
        <dbReference type="ARBA" id="ARBA00063420"/>
    </source>
</evidence>
<feature type="active site" description="Glycyl thioester intermediate" evidence="13">
    <location>
        <position position="80"/>
    </location>
</feature>
<evidence type="ECO:0000256" key="11">
    <source>
        <dbReference type="ARBA" id="ARBA00079258"/>
    </source>
</evidence>
<protein>
    <recommendedName>
        <fullName evidence="9">Ubiquitin-conjugating enzyme E2 G2</fullName>
        <ecNumber evidence="2">2.3.2.23</ecNumber>
    </recommendedName>
    <alternativeName>
        <fullName evidence="12">E2 ubiquitin-conjugating enzyme G2</fullName>
    </alternativeName>
    <alternativeName>
        <fullName evidence="10">Ubiquitin carrier protein G2</fullName>
    </alternativeName>
    <alternativeName>
        <fullName evidence="11">Ubiquitin-protein ligase G2</fullName>
    </alternativeName>
</protein>
<sequence>MLEYQQLVKNPTEGIVAGPADDNDYFKWEAYVRGPPDTPFEGGVFKAELIFPPKYPISPPKMRFLSKIFHPNIYEDGRVCISILHEPTEDPTGYESVQERWSPILSVEKILVSVISMLAQPNVESPANVEAARCYRENREEFNRIAKSHVAQSLGM</sequence>
<evidence type="ECO:0000256" key="14">
    <source>
        <dbReference type="RuleBase" id="RU362109"/>
    </source>
</evidence>
<keyword evidence="3" id="KW-0808">Transferase</keyword>
<dbReference type="InterPro" id="IPR050113">
    <property type="entry name" value="Ub_conjugating_enzyme"/>
</dbReference>
<dbReference type="InterPro" id="IPR000608">
    <property type="entry name" value="UBC"/>
</dbReference>
<dbReference type="PANTHER" id="PTHR24067">
    <property type="entry name" value="UBIQUITIN-CONJUGATING ENZYME E2"/>
    <property type="match status" value="1"/>
</dbReference>
<comment type="function">
    <text evidence="7">Accepts ubiquitin from the E1 complex and catalyzes its covalent attachment to other proteins. In vitro catalyzes 'Lys-48'-linked polyubiquitination. Involved in endoplasmic reticulum-associated degradation (ERAD). Required for sterol-induced ubiquitination of 3-hydroxy-3-methylglutaryl coenzyme A reductase and its subsequent proteasomal degradation.</text>
</comment>
<evidence type="ECO:0000313" key="17">
    <source>
        <dbReference type="Proteomes" id="UP001626550"/>
    </source>
</evidence>
<dbReference type="SMART" id="SM00212">
    <property type="entry name" value="UBCc"/>
    <property type="match status" value="1"/>
</dbReference>
<dbReference type="InterPro" id="IPR023313">
    <property type="entry name" value="UBQ-conjugating_AS"/>
</dbReference>
<name>A0ABD2QGL9_9PLAT</name>
<keyword evidence="4 14" id="KW-0547">Nucleotide-binding</keyword>
<evidence type="ECO:0000256" key="3">
    <source>
        <dbReference type="ARBA" id="ARBA00022679"/>
    </source>
</evidence>
<evidence type="ECO:0000313" key="16">
    <source>
        <dbReference type="EMBL" id="KAL3318605.1"/>
    </source>
</evidence>
<accession>A0ABD2QGL9</accession>
<dbReference type="InterPro" id="IPR016135">
    <property type="entry name" value="UBQ-conjugating_enzyme/RWD"/>
</dbReference>
<evidence type="ECO:0000256" key="4">
    <source>
        <dbReference type="ARBA" id="ARBA00022741"/>
    </source>
</evidence>
<dbReference type="EMBL" id="JBJKFK010000224">
    <property type="protein sequence ID" value="KAL3318605.1"/>
    <property type="molecule type" value="Genomic_DNA"/>
</dbReference>
<proteinExistence type="inferred from homology"/>
<evidence type="ECO:0000256" key="6">
    <source>
        <dbReference type="ARBA" id="ARBA00022840"/>
    </source>
</evidence>
<evidence type="ECO:0000256" key="10">
    <source>
        <dbReference type="ARBA" id="ARBA00076340"/>
    </source>
</evidence>
<dbReference type="EC" id="2.3.2.23" evidence="2"/>
<keyword evidence="5 14" id="KW-0833">Ubl conjugation pathway</keyword>
<dbReference type="GO" id="GO:0061631">
    <property type="term" value="F:ubiquitin conjugating enzyme activity"/>
    <property type="evidence" value="ECO:0007669"/>
    <property type="project" value="UniProtKB-EC"/>
</dbReference>
<evidence type="ECO:0000256" key="5">
    <source>
        <dbReference type="ARBA" id="ARBA00022786"/>
    </source>
</evidence>
<evidence type="ECO:0000256" key="13">
    <source>
        <dbReference type="PROSITE-ProRule" id="PRU10133"/>
    </source>
</evidence>
<comment type="similarity">
    <text evidence="14">Belongs to the ubiquitin-conjugating enzyme family.</text>
</comment>
<evidence type="ECO:0000256" key="7">
    <source>
        <dbReference type="ARBA" id="ARBA00055690"/>
    </source>
</evidence>
<dbReference type="FunFam" id="3.10.110.10:FF:000008">
    <property type="entry name" value="Ubiquitin-conjugating enzyme E2 G2"/>
    <property type="match status" value="1"/>
</dbReference>
<reference evidence="16 17" key="1">
    <citation type="submission" date="2024-11" db="EMBL/GenBank/DDBJ databases">
        <title>Adaptive evolution of stress response genes in parasites aligns with host niche diversity.</title>
        <authorList>
            <person name="Hahn C."/>
            <person name="Resl P."/>
        </authorList>
    </citation>
    <scope>NUCLEOTIDE SEQUENCE [LARGE SCALE GENOMIC DNA]</scope>
    <source>
        <strain evidence="16">EGGRZ-B1_66</strain>
        <tissue evidence="16">Body</tissue>
    </source>
</reference>
<comment type="subunit">
    <text evidence="8">Interacts with AUP1 (via C-terminus); the interaction recruits UBE2G2 to lipid droplets. Interacts with ubiquitin ligases AMFR/gp78 and RNF139/TRC8; recruitment to lipid droplets by AUP1 facilitates interaction of UBE2G2 with AMFR and RNF139, leading to sterol-induced ubiquitination of 3-hydroxy-3-methylglutaryl coenzyme A reductase and its subsequent proteasomal degradation.</text>
</comment>
<dbReference type="Proteomes" id="UP001626550">
    <property type="component" value="Unassembled WGS sequence"/>
</dbReference>
<comment type="caution">
    <text evidence="16">The sequence shown here is derived from an EMBL/GenBank/DDBJ whole genome shotgun (WGS) entry which is preliminary data.</text>
</comment>